<evidence type="ECO:0000313" key="2">
    <source>
        <dbReference type="EMBL" id="CAA9543672.1"/>
    </source>
</evidence>
<organism evidence="2">
    <name type="scientific">uncultured Thermomicrobiales bacterium</name>
    <dbReference type="NCBI Taxonomy" id="1645740"/>
    <lineage>
        <taxon>Bacteria</taxon>
        <taxon>Pseudomonadati</taxon>
        <taxon>Thermomicrobiota</taxon>
        <taxon>Thermomicrobia</taxon>
        <taxon>Thermomicrobiales</taxon>
        <taxon>environmental samples</taxon>
    </lineage>
</organism>
<keyword evidence="2" id="KW-0560">Oxidoreductase</keyword>
<dbReference type="AlphaFoldDB" id="A0A6J4U889"/>
<feature type="compositionally biased region" description="Basic and acidic residues" evidence="1">
    <location>
        <begin position="9"/>
        <end position="26"/>
    </location>
</feature>
<sequence>AASAAAPGRGDHRGADRLGDRRDPRLRVAAHGRPAGPAVGSGLPSRH</sequence>
<feature type="region of interest" description="Disordered" evidence="1">
    <location>
        <begin position="1"/>
        <end position="47"/>
    </location>
</feature>
<feature type="non-terminal residue" evidence="2">
    <location>
        <position position="1"/>
    </location>
</feature>
<protein>
    <submittedName>
        <fullName evidence="2">Dihydrolipoamide succinyltransferase component (E2) of 2-oxoglutarate dehydrogenase complex / 2-oxoglutarate dehydrogenase E1 component @ 2-oxoglutarate decarboxylase @ 2-hydroxy-3-oxoadipate synthase</fullName>
        <ecNumber evidence="2">1.2.4.2</ecNumber>
        <ecNumber evidence="2">2.2.1.5</ecNumber>
        <ecNumber evidence="2">2.3.1.61</ecNumber>
        <ecNumber evidence="2">4.1.1.71</ecNumber>
    </submittedName>
</protein>
<dbReference type="GO" id="GO:0050439">
    <property type="term" value="F:2-hydroxy-3-oxoadipate synthase activity"/>
    <property type="evidence" value="ECO:0007669"/>
    <property type="project" value="UniProtKB-EC"/>
</dbReference>
<gene>
    <name evidence="2" type="ORF">AVDCRST_MAG88-221</name>
</gene>
<dbReference type="EC" id="4.1.1.71" evidence="2"/>
<feature type="non-terminal residue" evidence="2">
    <location>
        <position position="47"/>
    </location>
</feature>
<dbReference type="GO" id="GO:0004149">
    <property type="term" value="F:dihydrolipoyllysine-residue succinyltransferase activity"/>
    <property type="evidence" value="ECO:0007669"/>
    <property type="project" value="UniProtKB-EC"/>
</dbReference>
<accession>A0A6J4U889</accession>
<name>A0A6J4U889_9BACT</name>
<dbReference type="EC" id="1.2.4.2" evidence="2"/>
<dbReference type="EC" id="2.3.1.61" evidence="2"/>
<keyword evidence="2" id="KW-0012">Acyltransferase</keyword>
<keyword evidence="2" id="KW-0456">Lyase</keyword>
<keyword evidence="2" id="KW-0808">Transferase</keyword>
<dbReference type="GO" id="GO:0008683">
    <property type="term" value="F:2-oxoglutarate decarboxylase activity"/>
    <property type="evidence" value="ECO:0007669"/>
    <property type="project" value="UniProtKB-EC"/>
</dbReference>
<dbReference type="EMBL" id="CADCWM010000071">
    <property type="protein sequence ID" value="CAA9543672.1"/>
    <property type="molecule type" value="Genomic_DNA"/>
</dbReference>
<evidence type="ECO:0000256" key="1">
    <source>
        <dbReference type="SAM" id="MobiDB-lite"/>
    </source>
</evidence>
<reference evidence="2" key="1">
    <citation type="submission" date="2020-02" db="EMBL/GenBank/DDBJ databases">
        <authorList>
            <person name="Meier V. D."/>
        </authorList>
    </citation>
    <scope>NUCLEOTIDE SEQUENCE</scope>
    <source>
        <strain evidence="2">AVDCRST_MAG88</strain>
    </source>
</reference>
<dbReference type="GO" id="GO:0004591">
    <property type="term" value="F:oxoglutarate dehydrogenase (succinyl-transferring) activity"/>
    <property type="evidence" value="ECO:0007669"/>
    <property type="project" value="UniProtKB-EC"/>
</dbReference>
<dbReference type="EC" id="2.2.1.5" evidence="2"/>
<proteinExistence type="predicted"/>